<gene>
    <name evidence="2" type="ORF">CNECB9_3510003</name>
</gene>
<accession>A0A1K0JCY3</accession>
<dbReference type="AlphaFoldDB" id="A0A1K0JCY3"/>
<evidence type="ECO:0000256" key="1">
    <source>
        <dbReference type="SAM" id="MobiDB-lite"/>
    </source>
</evidence>
<protein>
    <submittedName>
        <fullName evidence="2">Uncharacterized protein</fullName>
    </submittedName>
</protein>
<sequence>MHSLYSNQPDLRPPPPGAPRIPTDILMIAT</sequence>
<dbReference type="EMBL" id="FMSH01000281">
    <property type="protein sequence ID" value="SCU77009.1"/>
    <property type="molecule type" value="Genomic_DNA"/>
</dbReference>
<name>A0A1K0JCY3_CUPNE</name>
<feature type="region of interest" description="Disordered" evidence="1">
    <location>
        <begin position="1"/>
        <end position="24"/>
    </location>
</feature>
<organism evidence="2">
    <name type="scientific">Cupriavidus necator</name>
    <name type="common">Alcaligenes eutrophus</name>
    <name type="synonym">Ralstonia eutropha</name>
    <dbReference type="NCBI Taxonomy" id="106590"/>
    <lineage>
        <taxon>Bacteria</taxon>
        <taxon>Pseudomonadati</taxon>
        <taxon>Pseudomonadota</taxon>
        <taxon>Betaproteobacteria</taxon>
        <taxon>Burkholderiales</taxon>
        <taxon>Burkholderiaceae</taxon>
        <taxon>Cupriavidus</taxon>
    </lineage>
</organism>
<reference evidence="2" key="1">
    <citation type="submission" date="2016-09" db="EMBL/GenBank/DDBJ databases">
        <authorList>
            <person name="Capua I."/>
            <person name="De Benedictis P."/>
            <person name="Joannis T."/>
            <person name="Lombin L.H."/>
            <person name="Cattoli G."/>
        </authorList>
    </citation>
    <scope>NUCLEOTIDE SEQUENCE</scope>
    <source>
        <strain evidence="2">B9</strain>
    </source>
</reference>
<evidence type="ECO:0000313" key="2">
    <source>
        <dbReference type="EMBL" id="SCU77009.1"/>
    </source>
</evidence>
<proteinExistence type="predicted"/>